<dbReference type="KEGG" id="nml:Namu_2982"/>
<dbReference type="Gene3D" id="3.40.50.2300">
    <property type="match status" value="2"/>
</dbReference>
<dbReference type="InterPro" id="IPR000843">
    <property type="entry name" value="HTH_LacI"/>
</dbReference>
<dbReference type="HOGENOM" id="CLU_037628_6_1_11"/>
<feature type="domain" description="HTH lacI-type" evidence="4">
    <location>
        <begin position="9"/>
        <end position="64"/>
    </location>
</feature>
<dbReference type="eggNOG" id="COG1609">
    <property type="taxonomic scope" value="Bacteria"/>
</dbReference>
<dbReference type="SUPFAM" id="SSF53822">
    <property type="entry name" value="Periplasmic binding protein-like I"/>
    <property type="match status" value="1"/>
</dbReference>
<sequence>MPRRRPDRPTLATVAQAVGVSTATVSYSFNRPDKVSTAVRAQVLAEARRQGYSGPDPAARQLSRGRTDTLGLLFTDELPYAFTDPAAIAFIQGLATSCRSAGLNLLLVSTDSSGGRASAVDHAIVDGFVVYSVTPDDPHLARILERRLPTVVVDSPADVPGVDWVGPDDHAGGRAMGELVTGLGHRRIGILTAGARPFYSGPTGLATIERAVPTLERSRILGFAQALAAAGIEDLPIEQRPTNTPESGADALHALLDRRPDLTAVCAMMDLLALGALAAARERGLEVPGELTVTGYDDIPEAAAAGLTTVSQPLLDKGRIAGELYLSRRPGMAPRRRVLPLHLQARQSSGPPR</sequence>
<dbReference type="InterPro" id="IPR010982">
    <property type="entry name" value="Lambda_DNA-bd_dom_sf"/>
</dbReference>
<name>C8XAR6_NAKMY</name>
<dbReference type="InParanoid" id="C8XAR6"/>
<reference evidence="5 6" key="2">
    <citation type="journal article" date="2010" name="Stand. Genomic Sci.">
        <title>Complete genome sequence of Nakamurella multipartita type strain (Y-104).</title>
        <authorList>
            <person name="Tice H."/>
            <person name="Mayilraj S."/>
            <person name="Sims D."/>
            <person name="Lapidus A."/>
            <person name="Nolan M."/>
            <person name="Lucas S."/>
            <person name="Glavina Del Rio T."/>
            <person name="Copeland A."/>
            <person name="Cheng J.F."/>
            <person name="Meincke L."/>
            <person name="Bruce D."/>
            <person name="Goodwin L."/>
            <person name="Pitluck S."/>
            <person name="Ivanova N."/>
            <person name="Mavromatis K."/>
            <person name="Ovchinnikova G."/>
            <person name="Pati A."/>
            <person name="Chen A."/>
            <person name="Palaniappan K."/>
            <person name="Land M."/>
            <person name="Hauser L."/>
            <person name="Chang Y.J."/>
            <person name="Jeffries C.D."/>
            <person name="Detter J.C."/>
            <person name="Brettin T."/>
            <person name="Rohde M."/>
            <person name="Goker M."/>
            <person name="Bristow J."/>
            <person name="Eisen J.A."/>
            <person name="Markowitz V."/>
            <person name="Hugenholtz P."/>
            <person name="Kyrpides N.C."/>
            <person name="Klenk H.P."/>
            <person name="Chen F."/>
        </authorList>
    </citation>
    <scope>NUCLEOTIDE SEQUENCE [LARGE SCALE GENOMIC DNA]</scope>
    <source>
        <strain evidence="6">ATCC 700099 / DSM 44233 / CIP 104796 / JCM 9543 / NBRC 105858 / Y-104</strain>
    </source>
</reference>
<evidence type="ECO:0000256" key="1">
    <source>
        <dbReference type="ARBA" id="ARBA00023015"/>
    </source>
</evidence>
<dbReference type="GO" id="GO:0000976">
    <property type="term" value="F:transcription cis-regulatory region binding"/>
    <property type="evidence" value="ECO:0007669"/>
    <property type="project" value="TreeGrafter"/>
</dbReference>
<evidence type="ECO:0000259" key="4">
    <source>
        <dbReference type="PROSITE" id="PS50932"/>
    </source>
</evidence>
<dbReference type="InterPro" id="IPR046335">
    <property type="entry name" value="LacI/GalR-like_sensor"/>
</dbReference>
<keyword evidence="6" id="KW-1185">Reference proteome</keyword>
<dbReference type="InterPro" id="IPR028082">
    <property type="entry name" value="Peripla_BP_I"/>
</dbReference>
<evidence type="ECO:0000313" key="6">
    <source>
        <dbReference type="Proteomes" id="UP000002218"/>
    </source>
</evidence>
<dbReference type="SUPFAM" id="SSF47413">
    <property type="entry name" value="lambda repressor-like DNA-binding domains"/>
    <property type="match status" value="1"/>
</dbReference>
<dbReference type="PANTHER" id="PTHR30146">
    <property type="entry name" value="LACI-RELATED TRANSCRIPTIONAL REPRESSOR"/>
    <property type="match status" value="1"/>
</dbReference>
<dbReference type="Proteomes" id="UP000002218">
    <property type="component" value="Chromosome"/>
</dbReference>
<dbReference type="Gene3D" id="1.10.260.40">
    <property type="entry name" value="lambda repressor-like DNA-binding domains"/>
    <property type="match status" value="1"/>
</dbReference>
<dbReference type="Pfam" id="PF00356">
    <property type="entry name" value="LacI"/>
    <property type="match status" value="1"/>
</dbReference>
<dbReference type="Pfam" id="PF13377">
    <property type="entry name" value="Peripla_BP_3"/>
    <property type="match status" value="1"/>
</dbReference>
<dbReference type="PROSITE" id="PS50932">
    <property type="entry name" value="HTH_LACI_2"/>
    <property type="match status" value="1"/>
</dbReference>
<proteinExistence type="predicted"/>
<evidence type="ECO:0000256" key="2">
    <source>
        <dbReference type="ARBA" id="ARBA00023125"/>
    </source>
</evidence>
<dbReference type="PANTHER" id="PTHR30146:SF138">
    <property type="entry name" value="TRANSCRIPTIONAL REGULATORY PROTEIN"/>
    <property type="match status" value="1"/>
</dbReference>
<dbReference type="AlphaFoldDB" id="C8XAR6"/>
<keyword evidence="2" id="KW-0238">DNA-binding</keyword>
<protein>
    <submittedName>
        <fullName evidence="5">Transcriptional regulator, LacI family</fullName>
    </submittedName>
</protein>
<evidence type="ECO:0000313" key="5">
    <source>
        <dbReference type="EMBL" id="ACV79319.1"/>
    </source>
</evidence>
<dbReference type="CDD" id="cd06279">
    <property type="entry name" value="PBP1_LacI-like"/>
    <property type="match status" value="1"/>
</dbReference>
<dbReference type="CDD" id="cd01392">
    <property type="entry name" value="HTH_LacI"/>
    <property type="match status" value="1"/>
</dbReference>
<dbReference type="GO" id="GO:0003700">
    <property type="term" value="F:DNA-binding transcription factor activity"/>
    <property type="evidence" value="ECO:0007669"/>
    <property type="project" value="TreeGrafter"/>
</dbReference>
<gene>
    <name evidence="5" type="ordered locus">Namu_2982</name>
</gene>
<dbReference type="SMART" id="SM00354">
    <property type="entry name" value="HTH_LACI"/>
    <property type="match status" value="1"/>
</dbReference>
<reference evidence="6" key="1">
    <citation type="submission" date="2009-09" db="EMBL/GenBank/DDBJ databases">
        <title>The complete genome of Nakamurella multipartita DSM 44233.</title>
        <authorList>
            <consortium name="US DOE Joint Genome Institute (JGI-PGF)"/>
            <person name="Lucas S."/>
            <person name="Copeland A."/>
            <person name="Lapidus A."/>
            <person name="Glavina del Rio T."/>
            <person name="Dalin E."/>
            <person name="Tice H."/>
            <person name="Bruce D."/>
            <person name="Goodwin L."/>
            <person name="Pitluck S."/>
            <person name="Kyrpides N."/>
            <person name="Mavromatis K."/>
            <person name="Ivanova N."/>
            <person name="Ovchinnikova G."/>
            <person name="Sims D."/>
            <person name="Meincke L."/>
            <person name="Brettin T."/>
            <person name="Detter J.C."/>
            <person name="Han C."/>
            <person name="Larimer F."/>
            <person name="Land M."/>
            <person name="Hauser L."/>
            <person name="Markowitz V."/>
            <person name="Cheng J.-F."/>
            <person name="Hugenholtz P."/>
            <person name="Woyke T."/>
            <person name="Wu D."/>
            <person name="Klenk H.-P."/>
            <person name="Eisen J.A."/>
        </authorList>
    </citation>
    <scope>NUCLEOTIDE SEQUENCE [LARGE SCALE GENOMIC DNA]</scope>
    <source>
        <strain evidence="6">ATCC 700099 / DSM 44233 / CIP 104796 / JCM 9543 / NBRC 105858 / Y-104</strain>
    </source>
</reference>
<evidence type="ECO:0000256" key="3">
    <source>
        <dbReference type="ARBA" id="ARBA00023163"/>
    </source>
</evidence>
<dbReference type="OrthoDB" id="59108at2"/>
<dbReference type="STRING" id="479431.Namu_2982"/>
<keyword evidence="3" id="KW-0804">Transcription</keyword>
<accession>C8XAR6</accession>
<dbReference type="EMBL" id="CP001737">
    <property type="protein sequence ID" value="ACV79319.1"/>
    <property type="molecule type" value="Genomic_DNA"/>
</dbReference>
<keyword evidence="1" id="KW-0805">Transcription regulation</keyword>
<organism evidence="5 6">
    <name type="scientific">Nakamurella multipartita (strain ATCC 700099 / DSM 44233 / CIP 104796 / JCM 9543 / NBRC 105858 / Y-104)</name>
    <name type="common">Microsphaera multipartita</name>
    <dbReference type="NCBI Taxonomy" id="479431"/>
    <lineage>
        <taxon>Bacteria</taxon>
        <taxon>Bacillati</taxon>
        <taxon>Actinomycetota</taxon>
        <taxon>Actinomycetes</taxon>
        <taxon>Nakamurellales</taxon>
        <taxon>Nakamurellaceae</taxon>
        <taxon>Nakamurella</taxon>
    </lineage>
</organism>
<dbReference type="RefSeq" id="WP_015748192.1">
    <property type="nucleotide sequence ID" value="NC_013235.1"/>
</dbReference>